<keyword evidence="3 4" id="KW-0597">Phosphoprotein</keyword>
<dbReference type="PANTHER" id="PTHR45339">
    <property type="entry name" value="HYBRID SIGNAL TRANSDUCTION HISTIDINE KINASE J"/>
    <property type="match status" value="1"/>
</dbReference>
<dbReference type="InterPro" id="IPR036890">
    <property type="entry name" value="HATPase_C_sf"/>
</dbReference>
<feature type="modified residue" description="4-aspartylphosphate" evidence="4">
    <location>
        <position position="669"/>
    </location>
</feature>
<dbReference type="CDD" id="cd17546">
    <property type="entry name" value="REC_hyHK_CKI1_RcsC-like"/>
    <property type="match status" value="1"/>
</dbReference>
<evidence type="ECO:0000259" key="8">
    <source>
        <dbReference type="PROSITE" id="PS50110"/>
    </source>
</evidence>
<evidence type="ECO:0000313" key="10">
    <source>
        <dbReference type="Proteomes" id="UP001262889"/>
    </source>
</evidence>
<dbReference type="Pfam" id="PF02518">
    <property type="entry name" value="HATPase_c"/>
    <property type="match status" value="1"/>
</dbReference>
<accession>A0ABU3C9G1</accession>
<dbReference type="InterPro" id="IPR019734">
    <property type="entry name" value="TPR_rpt"/>
</dbReference>
<dbReference type="Proteomes" id="UP001262889">
    <property type="component" value="Unassembled WGS sequence"/>
</dbReference>
<dbReference type="InterPro" id="IPR003594">
    <property type="entry name" value="HATPase_dom"/>
</dbReference>
<dbReference type="Gene3D" id="3.30.565.10">
    <property type="entry name" value="Histidine kinase-like ATPase, C-terminal domain"/>
    <property type="match status" value="1"/>
</dbReference>
<keyword evidence="6" id="KW-0472">Membrane</keyword>
<dbReference type="SUPFAM" id="SSF55874">
    <property type="entry name" value="ATPase domain of HSP90 chaperone/DNA topoisomerase II/histidine kinase"/>
    <property type="match status" value="1"/>
</dbReference>
<dbReference type="InterPro" id="IPR001789">
    <property type="entry name" value="Sig_transdc_resp-reg_receiver"/>
</dbReference>
<dbReference type="PROSITE" id="PS50109">
    <property type="entry name" value="HIS_KIN"/>
    <property type="match status" value="1"/>
</dbReference>
<evidence type="ECO:0000256" key="5">
    <source>
        <dbReference type="SAM" id="Coils"/>
    </source>
</evidence>
<comment type="catalytic activity">
    <reaction evidence="1">
        <text>ATP + protein L-histidine = ADP + protein N-phospho-L-histidine.</text>
        <dbReference type="EC" id="2.7.13.3"/>
    </reaction>
</comment>
<dbReference type="SUPFAM" id="SSF48452">
    <property type="entry name" value="TPR-like"/>
    <property type="match status" value="1"/>
</dbReference>
<evidence type="ECO:0000256" key="4">
    <source>
        <dbReference type="PROSITE-ProRule" id="PRU00169"/>
    </source>
</evidence>
<proteinExistence type="predicted"/>
<dbReference type="PANTHER" id="PTHR45339:SF5">
    <property type="entry name" value="HISTIDINE KINASE"/>
    <property type="match status" value="1"/>
</dbReference>
<dbReference type="CDD" id="cd00082">
    <property type="entry name" value="HisKA"/>
    <property type="match status" value="1"/>
</dbReference>
<evidence type="ECO:0000256" key="1">
    <source>
        <dbReference type="ARBA" id="ARBA00000085"/>
    </source>
</evidence>
<organism evidence="9 10">
    <name type="scientific">Autumnicola tepida</name>
    <dbReference type="NCBI Taxonomy" id="3075595"/>
    <lineage>
        <taxon>Bacteria</taxon>
        <taxon>Pseudomonadati</taxon>
        <taxon>Bacteroidota</taxon>
        <taxon>Flavobacteriia</taxon>
        <taxon>Flavobacteriales</taxon>
        <taxon>Flavobacteriaceae</taxon>
        <taxon>Autumnicola</taxon>
    </lineage>
</organism>
<dbReference type="PRINTS" id="PR00344">
    <property type="entry name" value="BCTRLSENSOR"/>
</dbReference>
<dbReference type="Pfam" id="PF00072">
    <property type="entry name" value="Response_reg"/>
    <property type="match status" value="1"/>
</dbReference>
<dbReference type="SMART" id="SM00448">
    <property type="entry name" value="REC"/>
    <property type="match status" value="1"/>
</dbReference>
<gene>
    <name evidence="9" type="ORF">RM553_09010</name>
</gene>
<dbReference type="EMBL" id="JAVRHQ010000009">
    <property type="protein sequence ID" value="MDT0642969.1"/>
    <property type="molecule type" value="Genomic_DNA"/>
</dbReference>
<protein>
    <recommendedName>
        <fullName evidence="2">histidine kinase</fullName>
        <ecNumber evidence="2">2.7.13.3</ecNumber>
    </recommendedName>
</protein>
<dbReference type="SMART" id="SM00387">
    <property type="entry name" value="HATPase_c"/>
    <property type="match status" value="1"/>
</dbReference>
<feature type="domain" description="Histidine kinase" evidence="7">
    <location>
        <begin position="372"/>
        <end position="592"/>
    </location>
</feature>
<keyword evidence="6" id="KW-0812">Transmembrane</keyword>
<keyword evidence="10" id="KW-1185">Reference proteome</keyword>
<evidence type="ECO:0000256" key="2">
    <source>
        <dbReference type="ARBA" id="ARBA00012438"/>
    </source>
</evidence>
<sequence>MKKSYLLFLLLFITFIPVGGLAQKDPCFDAQLDSLYNISSNSIEKYDYKEAIIQARNLIEEARLRDNNSYIFHAYNMLGASYSDLKDTIRARENYEEALEYAVKSRNDTLVLWANNNLGNIYSEDKKTKQTGIDYYNKAIALAKKLNSKIEVLYPTVNIAWTYLDNDAPSRAKPYLEEAWEIVEEIHKDDKYLLSQLNYLTGRYHAEVNELEKAEKFLKEAIANAEDENYLIEASLAYKEYAKVLFSLEKYEDAYLALDKYEEYNSEVFEQERLRQVEIANAQFDNNEFQNNLKLAEKEQEYQAQIIKKSNEKIFIMLVSSIILVIILFSLNKINRDRTKLIQELKHKNKELRDSKDEAERLARLKTQFFSTVSHEIRTPLYGVIGLTSLLLEDESLKKHESDLKSLKFSADYLLALINDVLQMNKMESKQLRLEKVSFHLQDLMTSVLNTFEFSRVQNNNKIHVDVDKDIPSYLMGDPVRLSQIMMNLVGNAVKFTERGNIYISARLRKVVDENYIIYFEVKDDGIGIPENKQKTIFEEFSQVSTTNYSYQGTGLGLPIVKKLLELHDSEIKLKSEEGKGSTFSFVIPFEKDKDRRETARNEEVKSSFKEYEDSLHPKKILIVDDNHINQVVTTKILKKENFECDVAGSGEEAIEKLQETNFDLVLMDLNMPGMGGLEATKKIRESNTKVPVVALTAVEVDEMREKIYNAGMDDIIVKPYDVQQFYQIIYRNMSGRKIPCEL</sequence>
<dbReference type="InterPro" id="IPR005467">
    <property type="entry name" value="His_kinase_dom"/>
</dbReference>
<dbReference type="Gene3D" id="1.10.287.130">
    <property type="match status" value="1"/>
</dbReference>
<feature type="domain" description="Response regulatory" evidence="8">
    <location>
        <begin position="620"/>
        <end position="734"/>
    </location>
</feature>
<dbReference type="SMART" id="SM00028">
    <property type="entry name" value="TPR"/>
    <property type="match status" value="4"/>
</dbReference>
<dbReference type="CDD" id="cd16922">
    <property type="entry name" value="HATPase_EvgS-ArcB-TorS-like"/>
    <property type="match status" value="1"/>
</dbReference>
<dbReference type="RefSeq" id="WP_311534591.1">
    <property type="nucleotide sequence ID" value="NZ_JAVRHQ010000009.1"/>
</dbReference>
<dbReference type="Gene3D" id="3.40.50.2300">
    <property type="match status" value="1"/>
</dbReference>
<dbReference type="EC" id="2.7.13.3" evidence="2"/>
<reference evidence="9 10" key="1">
    <citation type="submission" date="2023-09" db="EMBL/GenBank/DDBJ databases">
        <authorList>
            <person name="Rey-Velasco X."/>
        </authorList>
    </citation>
    <scope>NUCLEOTIDE SEQUENCE [LARGE SCALE GENOMIC DNA]</scope>
    <source>
        <strain evidence="9 10">F363</strain>
    </source>
</reference>
<evidence type="ECO:0000256" key="6">
    <source>
        <dbReference type="SAM" id="Phobius"/>
    </source>
</evidence>
<dbReference type="InterPro" id="IPR004358">
    <property type="entry name" value="Sig_transdc_His_kin-like_C"/>
</dbReference>
<evidence type="ECO:0000259" key="7">
    <source>
        <dbReference type="PROSITE" id="PS50109"/>
    </source>
</evidence>
<dbReference type="InterPro" id="IPR011006">
    <property type="entry name" value="CheY-like_superfamily"/>
</dbReference>
<dbReference type="Gene3D" id="1.25.40.10">
    <property type="entry name" value="Tetratricopeptide repeat domain"/>
    <property type="match status" value="2"/>
</dbReference>
<keyword evidence="6" id="KW-1133">Transmembrane helix</keyword>
<dbReference type="SUPFAM" id="SSF47384">
    <property type="entry name" value="Homodimeric domain of signal transducing histidine kinase"/>
    <property type="match status" value="1"/>
</dbReference>
<dbReference type="SUPFAM" id="SSF52172">
    <property type="entry name" value="CheY-like"/>
    <property type="match status" value="1"/>
</dbReference>
<comment type="caution">
    <text evidence="9">The sequence shown here is derived from an EMBL/GenBank/DDBJ whole genome shotgun (WGS) entry which is preliminary data.</text>
</comment>
<dbReference type="Pfam" id="PF13424">
    <property type="entry name" value="TPR_12"/>
    <property type="match status" value="1"/>
</dbReference>
<dbReference type="Pfam" id="PF00512">
    <property type="entry name" value="HisKA"/>
    <property type="match status" value="1"/>
</dbReference>
<feature type="transmembrane region" description="Helical" evidence="6">
    <location>
        <begin position="314"/>
        <end position="331"/>
    </location>
</feature>
<dbReference type="InterPro" id="IPR003661">
    <property type="entry name" value="HisK_dim/P_dom"/>
</dbReference>
<feature type="coiled-coil region" evidence="5">
    <location>
        <begin position="331"/>
        <end position="365"/>
    </location>
</feature>
<evidence type="ECO:0000256" key="3">
    <source>
        <dbReference type="ARBA" id="ARBA00022553"/>
    </source>
</evidence>
<dbReference type="SMART" id="SM00388">
    <property type="entry name" value="HisKA"/>
    <property type="match status" value="1"/>
</dbReference>
<evidence type="ECO:0000313" key="9">
    <source>
        <dbReference type="EMBL" id="MDT0642969.1"/>
    </source>
</evidence>
<dbReference type="InterPro" id="IPR036097">
    <property type="entry name" value="HisK_dim/P_sf"/>
</dbReference>
<dbReference type="PROSITE" id="PS50110">
    <property type="entry name" value="RESPONSE_REGULATORY"/>
    <property type="match status" value="1"/>
</dbReference>
<name>A0ABU3C9G1_9FLAO</name>
<keyword evidence="5" id="KW-0175">Coiled coil</keyword>
<dbReference type="InterPro" id="IPR011990">
    <property type="entry name" value="TPR-like_helical_dom_sf"/>
</dbReference>